<evidence type="ECO:0000259" key="7">
    <source>
        <dbReference type="PROSITE" id="PS50850"/>
    </source>
</evidence>
<evidence type="ECO:0000256" key="2">
    <source>
        <dbReference type="ARBA" id="ARBA00022448"/>
    </source>
</evidence>
<dbReference type="PANTHER" id="PTHR42718">
    <property type="entry name" value="MAJOR FACILITATOR SUPERFAMILY MULTIDRUG TRANSPORTER MFSC"/>
    <property type="match status" value="1"/>
</dbReference>
<feature type="transmembrane region" description="Helical" evidence="6">
    <location>
        <begin position="148"/>
        <end position="168"/>
    </location>
</feature>
<dbReference type="Proteomes" id="UP000579605">
    <property type="component" value="Unassembled WGS sequence"/>
</dbReference>
<dbReference type="PANTHER" id="PTHR42718:SF9">
    <property type="entry name" value="MAJOR FACILITATOR SUPERFAMILY MULTIDRUG TRANSPORTER MFSC"/>
    <property type="match status" value="1"/>
</dbReference>
<dbReference type="InterPro" id="IPR036259">
    <property type="entry name" value="MFS_trans_sf"/>
</dbReference>
<name>A0A852Z3A4_9ACTN</name>
<dbReference type="EMBL" id="JACBZH010000001">
    <property type="protein sequence ID" value="NYH87867.1"/>
    <property type="molecule type" value="Genomic_DNA"/>
</dbReference>
<dbReference type="CDD" id="cd17321">
    <property type="entry name" value="MFS_MMR_MDR_like"/>
    <property type="match status" value="1"/>
</dbReference>
<keyword evidence="2" id="KW-0813">Transport</keyword>
<keyword evidence="9" id="KW-1185">Reference proteome</keyword>
<feature type="transmembrane region" description="Helical" evidence="6">
    <location>
        <begin position="305"/>
        <end position="325"/>
    </location>
</feature>
<evidence type="ECO:0000256" key="3">
    <source>
        <dbReference type="ARBA" id="ARBA00022692"/>
    </source>
</evidence>
<dbReference type="PRINTS" id="PR01036">
    <property type="entry name" value="TCRTETB"/>
</dbReference>
<dbReference type="GO" id="GO:0022857">
    <property type="term" value="F:transmembrane transporter activity"/>
    <property type="evidence" value="ECO:0007669"/>
    <property type="project" value="InterPro"/>
</dbReference>
<keyword evidence="3 6" id="KW-0812">Transmembrane</keyword>
<feature type="transmembrane region" description="Helical" evidence="6">
    <location>
        <begin position="111"/>
        <end position="136"/>
    </location>
</feature>
<dbReference type="GO" id="GO:0005886">
    <property type="term" value="C:plasma membrane"/>
    <property type="evidence" value="ECO:0007669"/>
    <property type="project" value="UniProtKB-SubCell"/>
</dbReference>
<feature type="transmembrane region" description="Helical" evidence="6">
    <location>
        <begin position="273"/>
        <end position="299"/>
    </location>
</feature>
<dbReference type="InterPro" id="IPR020846">
    <property type="entry name" value="MFS_dom"/>
</dbReference>
<proteinExistence type="predicted"/>
<feature type="transmembrane region" description="Helical" evidence="6">
    <location>
        <begin position="361"/>
        <end position="384"/>
    </location>
</feature>
<protein>
    <submittedName>
        <fullName evidence="8">EmrB/QacA subfamily drug resistance transporter</fullName>
    </submittedName>
</protein>
<evidence type="ECO:0000313" key="9">
    <source>
        <dbReference type="Proteomes" id="UP000579605"/>
    </source>
</evidence>
<reference evidence="8 9" key="1">
    <citation type="submission" date="2020-07" db="EMBL/GenBank/DDBJ databases">
        <title>Sequencing the genomes of 1000 actinobacteria strains.</title>
        <authorList>
            <person name="Klenk H.-P."/>
        </authorList>
    </citation>
    <scope>NUCLEOTIDE SEQUENCE [LARGE SCALE GENOMIC DNA]</scope>
    <source>
        <strain evidence="8 9">DSM 18448</strain>
    </source>
</reference>
<dbReference type="Gene3D" id="1.20.1720.10">
    <property type="entry name" value="Multidrug resistance protein D"/>
    <property type="match status" value="1"/>
</dbReference>
<feature type="transmembrane region" description="Helical" evidence="6">
    <location>
        <begin position="85"/>
        <end position="105"/>
    </location>
</feature>
<dbReference type="InterPro" id="IPR011701">
    <property type="entry name" value="MFS"/>
</dbReference>
<dbReference type="Gene3D" id="1.20.1250.20">
    <property type="entry name" value="MFS general substrate transporter like domains"/>
    <property type="match status" value="1"/>
</dbReference>
<feature type="transmembrane region" description="Helical" evidence="6">
    <location>
        <begin position="405"/>
        <end position="425"/>
    </location>
</feature>
<dbReference type="Pfam" id="PF07690">
    <property type="entry name" value="MFS_1"/>
    <property type="match status" value="1"/>
</dbReference>
<feature type="domain" description="Major facilitator superfamily (MFS) profile" evidence="7">
    <location>
        <begin position="20"/>
        <end position="461"/>
    </location>
</feature>
<comment type="caution">
    <text evidence="8">The sequence shown here is derived from an EMBL/GenBank/DDBJ whole genome shotgun (WGS) entry which is preliminary data.</text>
</comment>
<keyword evidence="5 6" id="KW-0472">Membrane</keyword>
<evidence type="ECO:0000256" key="4">
    <source>
        <dbReference type="ARBA" id="ARBA00022989"/>
    </source>
</evidence>
<evidence type="ECO:0000256" key="1">
    <source>
        <dbReference type="ARBA" id="ARBA00004651"/>
    </source>
</evidence>
<sequence>MTGSGSTPHMRADAPRLRGVLIAASLAMFCVQLDFFALALAVPRMAHDLRSTPTDLQWVLSGYMLALGSLLVLGGRLGDILGRRLVLVTGLGIFGLAAVLCAVASSAGMLIAFRILQGAGAALIFPMTVAVLTSTFPPERRGQAIGRTYGLAAVGTAAGPFVGGLLTAGPGWRWIFWTLVPFVIVAAVVVLLSTPESRDETVSREVDVTGAVLLSGGLALVTYAVDRAPTAGWTSALVLMAAVVGLGFVAALPLVESRVRQPLMDVELFRNAAFVLVTAAGTMANIAYAGTVFLATLYLQNVRGLSPFTAGLVFLALSAASGFAGPLAGWLGERRSARVVMTIANAAGGIAVLVLSFTHAWFAYVVVFFCCGLGFGLGWSFASIGTQRVVRRERAGQAAGVSQTAIIVIAGLALAVAATALELLHEAGHSPGGAIEIVLRVYAAGLLASAVLLGAFGRPAR</sequence>
<comment type="subcellular location">
    <subcellularLocation>
        <location evidence="1">Cell membrane</location>
        <topology evidence="1">Multi-pass membrane protein</topology>
    </subcellularLocation>
</comment>
<accession>A0A852Z3A4</accession>
<evidence type="ECO:0000256" key="5">
    <source>
        <dbReference type="ARBA" id="ARBA00023136"/>
    </source>
</evidence>
<feature type="transmembrane region" description="Helical" evidence="6">
    <location>
        <begin position="337"/>
        <end position="355"/>
    </location>
</feature>
<feature type="transmembrane region" description="Helical" evidence="6">
    <location>
        <begin position="437"/>
        <end position="456"/>
    </location>
</feature>
<feature type="transmembrane region" description="Helical" evidence="6">
    <location>
        <begin position="231"/>
        <end position="252"/>
    </location>
</feature>
<evidence type="ECO:0000256" key="6">
    <source>
        <dbReference type="SAM" id="Phobius"/>
    </source>
</evidence>
<organism evidence="8 9">
    <name type="scientific">Actinopolymorpha rutila</name>
    <dbReference type="NCBI Taxonomy" id="446787"/>
    <lineage>
        <taxon>Bacteria</taxon>
        <taxon>Bacillati</taxon>
        <taxon>Actinomycetota</taxon>
        <taxon>Actinomycetes</taxon>
        <taxon>Propionibacteriales</taxon>
        <taxon>Actinopolymorphaceae</taxon>
        <taxon>Actinopolymorpha</taxon>
    </lineage>
</organism>
<dbReference type="RefSeq" id="WP_179785870.1">
    <property type="nucleotide sequence ID" value="NZ_BAAARR010000015.1"/>
</dbReference>
<feature type="transmembrane region" description="Helical" evidence="6">
    <location>
        <begin position="56"/>
        <end position="73"/>
    </location>
</feature>
<gene>
    <name evidence="8" type="ORF">F4554_000505</name>
</gene>
<keyword evidence="4 6" id="KW-1133">Transmembrane helix</keyword>
<evidence type="ECO:0000313" key="8">
    <source>
        <dbReference type="EMBL" id="NYH87867.1"/>
    </source>
</evidence>
<feature type="transmembrane region" description="Helical" evidence="6">
    <location>
        <begin position="174"/>
        <end position="194"/>
    </location>
</feature>
<dbReference type="AlphaFoldDB" id="A0A852Z3A4"/>
<feature type="transmembrane region" description="Helical" evidence="6">
    <location>
        <begin position="206"/>
        <end position="225"/>
    </location>
</feature>
<feature type="transmembrane region" description="Helical" evidence="6">
    <location>
        <begin position="20"/>
        <end position="41"/>
    </location>
</feature>
<dbReference type="SUPFAM" id="SSF103473">
    <property type="entry name" value="MFS general substrate transporter"/>
    <property type="match status" value="1"/>
</dbReference>
<dbReference type="PROSITE" id="PS50850">
    <property type="entry name" value="MFS"/>
    <property type="match status" value="1"/>
</dbReference>